<dbReference type="PANTHER" id="PTHR22715:SF0">
    <property type="entry name" value="TRANSFORMING GROWTH FACTOR BETA REGULATOR 1"/>
    <property type="match status" value="1"/>
</dbReference>
<feature type="region of interest" description="Disordered" evidence="1">
    <location>
        <begin position="38"/>
        <end position="59"/>
    </location>
</feature>
<dbReference type="PROSITE" id="PS51542">
    <property type="entry name" value="FYRN"/>
    <property type="match status" value="1"/>
</dbReference>
<dbReference type="PANTHER" id="PTHR22715">
    <property type="entry name" value="TRANSFORMING GROWTH FACTOR BETA REGULATED GENE 1"/>
    <property type="match status" value="1"/>
</dbReference>
<dbReference type="SMART" id="SM00541">
    <property type="entry name" value="FYRN"/>
    <property type="match status" value="1"/>
</dbReference>
<dbReference type="Proteomes" id="UP001164746">
    <property type="component" value="Chromosome 12"/>
</dbReference>
<protein>
    <submittedName>
        <fullName evidence="2">TBRG1-like protein</fullName>
    </submittedName>
</protein>
<gene>
    <name evidence="2" type="ORF">MAR_015335</name>
</gene>
<keyword evidence="3" id="KW-1185">Reference proteome</keyword>
<evidence type="ECO:0000313" key="2">
    <source>
        <dbReference type="EMBL" id="WAR21361.1"/>
    </source>
</evidence>
<feature type="compositionally biased region" description="Basic and acidic residues" evidence="1">
    <location>
        <begin position="143"/>
        <end position="160"/>
    </location>
</feature>
<accession>A0ABY7FK98</accession>
<feature type="region of interest" description="Disordered" evidence="1">
    <location>
        <begin position="126"/>
        <end position="178"/>
    </location>
</feature>
<organism evidence="2 3">
    <name type="scientific">Mya arenaria</name>
    <name type="common">Soft-shell clam</name>
    <dbReference type="NCBI Taxonomy" id="6604"/>
    <lineage>
        <taxon>Eukaryota</taxon>
        <taxon>Metazoa</taxon>
        <taxon>Spiralia</taxon>
        <taxon>Lophotrochozoa</taxon>
        <taxon>Mollusca</taxon>
        <taxon>Bivalvia</taxon>
        <taxon>Autobranchia</taxon>
        <taxon>Heteroconchia</taxon>
        <taxon>Euheterodonta</taxon>
        <taxon>Imparidentia</taxon>
        <taxon>Neoheterodontei</taxon>
        <taxon>Myida</taxon>
        <taxon>Myoidea</taxon>
        <taxon>Myidae</taxon>
        <taxon>Mya</taxon>
    </lineage>
</organism>
<reference evidence="2" key="1">
    <citation type="submission" date="2022-11" db="EMBL/GenBank/DDBJ databases">
        <title>Centuries of genome instability and evolution in soft-shell clam transmissible cancer (bioRxiv).</title>
        <authorList>
            <person name="Hart S.F.M."/>
            <person name="Yonemitsu M.A."/>
            <person name="Giersch R.M."/>
            <person name="Beal B.F."/>
            <person name="Arriagada G."/>
            <person name="Davis B.W."/>
            <person name="Ostrander E.A."/>
            <person name="Goff S.P."/>
            <person name="Metzger M.J."/>
        </authorList>
    </citation>
    <scope>NUCLEOTIDE SEQUENCE</scope>
    <source>
        <strain evidence="2">MELC-2E11</strain>
        <tissue evidence="2">Siphon/mantle</tissue>
    </source>
</reference>
<name>A0ABY7FK98_MYAAR</name>
<evidence type="ECO:0000256" key="1">
    <source>
        <dbReference type="SAM" id="MobiDB-lite"/>
    </source>
</evidence>
<dbReference type="EMBL" id="CP111023">
    <property type="protein sequence ID" value="WAR21361.1"/>
    <property type="molecule type" value="Genomic_DNA"/>
</dbReference>
<dbReference type="Pfam" id="PF05964">
    <property type="entry name" value="FYRN"/>
    <property type="match status" value="1"/>
</dbReference>
<dbReference type="Gene3D" id="3.30.160.360">
    <property type="match status" value="1"/>
</dbReference>
<dbReference type="InterPro" id="IPR040092">
    <property type="entry name" value="TBRG1"/>
</dbReference>
<proteinExistence type="predicted"/>
<evidence type="ECO:0000313" key="3">
    <source>
        <dbReference type="Proteomes" id="UP001164746"/>
    </source>
</evidence>
<dbReference type="InterPro" id="IPR003888">
    <property type="entry name" value="FYrich_N"/>
</dbReference>
<sequence>MEGDTPQGEEYNKEYIRVYQSLLKKDSLLKPESSLSLTELSAGEKKPRASVSHSGLLSPNTQAHVRHAVKMNAGLCDEVVRQEVKVARAREERSFLLRKLIHYQSMSEIQPIPGGSVLTSSMKSIGEETSLQGKSRPKKKSGHLGDKMGKQTKDMMEGMKVKPKKSKSSTSKHAVPPLPLDGLGRPIFPLQIGDLTVHSIGEIVPDRPGFHTSNSIFPVGYCSTRLYASLKALDKQCLYTCKISDGGNGPMDQGQSNLRTLLTGALMDTAKLPT</sequence>